<reference evidence="1 2" key="1">
    <citation type="submission" date="2019-03" db="EMBL/GenBank/DDBJ databases">
        <title>Genomic Encyclopedia of Type Strains, Phase IV (KMG-IV): sequencing the most valuable type-strain genomes for metagenomic binning, comparative biology and taxonomic classification.</title>
        <authorList>
            <person name="Goeker M."/>
        </authorList>
    </citation>
    <scope>NUCLEOTIDE SEQUENCE [LARGE SCALE GENOMIC DNA]</scope>
    <source>
        <strain evidence="1 2">DSM 45934</strain>
    </source>
</reference>
<protein>
    <submittedName>
        <fullName evidence="1">Uncharacterized protein</fullName>
    </submittedName>
</protein>
<accession>A0A4R2J8I6</accession>
<gene>
    <name evidence="1" type="ORF">EV192_1072</name>
</gene>
<comment type="caution">
    <text evidence="1">The sequence shown here is derived from an EMBL/GenBank/DDBJ whole genome shotgun (WGS) entry which is preliminary data.</text>
</comment>
<dbReference type="AlphaFoldDB" id="A0A4R2J8I6"/>
<dbReference type="Proteomes" id="UP000295680">
    <property type="component" value="Unassembled WGS sequence"/>
</dbReference>
<dbReference type="EMBL" id="SLWS01000007">
    <property type="protein sequence ID" value="TCO55581.1"/>
    <property type="molecule type" value="Genomic_DNA"/>
</dbReference>
<evidence type="ECO:0000313" key="1">
    <source>
        <dbReference type="EMBL" id="TCO55581.1"/>
    </source>
</evidence>
<sequence length="42" mass="4694">MYTVPDGLGKKGQVKGQLGGWFRSAKGDWFAVVGYDIRYADR</sequence>
<evidence type="ECO:0000313" key="2">
    <source>
        <dbReference type="Proteomes" id="UP000295680"/>
    </source>
</evidence>
<name>A0A4R2J8I6_9PSEU</name>
<organism evidence="1 2">
    <name type="scientific">Actinocrispum wychmicini</name>
    <dbReference type="NCBI Taxonomy" id="1213861"/>
    <lineage>
        <taxon>Bacteria</taxon>
        <taxon>Bacillati</taxon>
        <taxon>Actinomycetota</taxon>
        <taxon>Actinomycetes</taxon>
        <taxon>Pseudonocardiales</taxon>
        <taxon>Pseudonocardiaceae</taxon>
        <taxon>Actinocrispum</taxon>
    </lineage>
</organism>
<proteinExistence type="predicted"/>
<keyword evidence="2" id="KW-1185">Reference proteome</keyword>
<dbReference type="RefSeq" id="WP_279494505.1">
    <property type="nucleotide sequence ID" value="NZ_SLWS01000007.1"/>
</dbReference>